<keyword evidence="2" id="KW-1185">Reference proteome</keyword>
<sequence length="60" mass="6589">MSDSTPGSSSNAKAKLQMVLSRLLDGVTDDDLQKIQTEVDEMELRMKGDGHHDHDHPTVA</sequence>
<dbReference type="Proteomes" id="UP000279594">
    <property type="component" value="Chromosome"/>
</dbReference>
<evidence type="ECO:0000313" key="1">
    <source>
        <dbReference type="EMBL" id="AYM76373.1"/>
    </source>
</evidence>
<accession>A0A3G2E8P1</accession>
<evidence type="ECO:0000313" key="2">
    <source>
        <dbReference type="Proteomes" id="UP000279594"/>
    </source>
</evidence>
<dbReference type="EMBL" id="CP033019">
    <property type="protein sequence ID" value="AYM76373.1"/>
    <property type="molecule type" value="Genomic_DNA"/>
</dbReference>
<gene>
    <name evidence="1" type="ORF">D9M09_11670</name>
</gene>
<dbReference type="AlphaFoldDB" id="A0A3G2E8P1"/>
<protein>
    <submittedName>
        <fullName evidence="1">Uncharacterized protein</fullName>
    </submittedName>
</protein>
<reference evidence="1 2" key="1">
    <citation type="submission" date="2018-10" db="EMBL/GenBank/DDBJ databases">
        <title>Effects of UV and annual dynamics of microbial communities in freshwater RAS systems.</title>
        <authorList>
            <person name="Bekkelund A.K."/>
            <person name="Hansen B.R."/>
            <person name="Stokken H."/>
            <person name="Eriksen B.F."/>
            <person name="Kashulin N.A."/>
        </authorList>
    </citation>
    <scope>NUCLEOTIDE SEQUENCE [LARGE SCALE GENOMIC DNA]</scope>
    <source>
        <strain evidence="1 2">BHSEK</strain>
    </source>
</reference>
<organism evidence="1 2">
    <name type="scientific">Janthinobacterium agaricidamnosum</name>
    <dbReference type="NCBI Taxonomy" id="55508"/>
    <lineage>
        <taxon>Bacteria</taxon>
        <taxon>Pseudomonadati</taxon>
        <taxon>Pseudomonadota</taxon>
        <taxon>Betaproteobacteria</taxon>
        <taxon>Burkholderiales</taxon>
        <taxon>Oxalobacteraceae</taxon>
        <taxon>Janthinobacterium</taxon>
    </lineage>
</organism>
<proteinExistence type="predicted"/>
<dbReference type="RefSeq" id="WP_070288232.1">
    <property type="nucleotide sequence ID" value="NZ_CP033019.1"/>
</dbReference>
<name>A0A3G2E8P1_9BURK</name>